<reference evidence="5" key="1">
    <citation type="submission" date="2022-08" db="UniProtKB">
        <authorList>
            <consortium name="EnsemblMetazoa"/>
        </authorList>
    </citation>
    <scope>IDENTIFICATION</scope>
    <source>
        <strain evidence="5">Israel</strain>
    </source>
</reference>
<keyword evidence="4" id="KW-0539">Nucleus</keyword>
<dbReference type="PANTHER" id="PTHR13489">
    <property type="entry name" value="MINI-CHROMOSOME MAINTENANCE COMPLEX-BINDING PROTEIN"/>
    <property type="match status" value="1"/>
</dbReference>
<comment type="similarity">
    <text evidence="2">Belongs to the MCMBP family.</text>
</comment>
<dbReference type="AlphaFoldDB" id="A0A1B0GNT0"/>
<dbReference type="GO" id="GO:0005634">
    <property type="term" value="C:nucleus"/>
    <property type="evidence" value="ECO:0007669"/>
    <property type="project" value="UniProtKB-SubCell"/>
</dbReference>
<evidence type="ECO:0000256" key="1">
    <source>
        <dbReference type="ARBA" id="ARBA00004123"/>
    </source>
</evidence>
<dbReference type="VEuPathDB" id="VectorBase:PPAPM1_004642"/>
<evidence type="ECO:0000256" key="4">
    <source>
        <dbReference type="ARBA" id="ARBA00023242"/>
    </source>
</evidence>
<accession>A0A1B0GNT0</accession>
<evidence type="ECO:0000256" key="3">
    <source>
        <dbReference type="ARBA" id="ARBA00015405"/>
    </source>
</evidence>
<protein>
    <recommendedName>
        <fullName evidence="3">Mini-chromosome maintenance complex-binding protein</fullName>
    </recommendedName>
</protein>
<dbReference type="InterPro" id="IPR019140">
    <property type="entry name" value="MCM_complex-bd"/>
</dbReference>
<dbReference type="GO" id="GO:0006261">
    <property type="term" value="P:DNA-templated DNA replication"/>
    <property type="evidence" value="ECO:0007669"/>
    <property type="project" value="TreeGrafter"/>
</dbReference>
<evidence type="ECO:0000256" key="2">
    <source>
        <dbReference type="ARBA" id="ARBA00007925"/>
    </source>
</evidence>
<sequence length="248" mass="27999">MMNQEEHIVRNPPPSLIPRLHAISTREVQQVNPFVRAIEGEDFQDISRDILMMLTQCLFGDELAGRYLLAHLISSIQSRVGMEILGKMCLNLTNIPGISSGYSKSLYGILEAVLPVSYRLEMTLENLNDRQFMPKKDYKTGKLTSGLLQLAPRTNLVIDETCLEPGQLQSGGIEAVKSLGHLIRNQSVEADFQFYRLEYESDVAVLILSEGKSLLPSDIMLPLKPDPKTQEHIEETFKAAHQFIRKFN</sequence>
<dbReference type="PANTHER" id="PTHR13489:SF0">
    <property type="entry name" value="MINI-CHROMOSOME MAINTENANCE COMPLEX-BINDING PROTEIN"/>
    <property type="match status" value="1"/>
</dbReference>
<name>A0A1B0GNT0_PHLPP</name>
<dbReference type="EnsemblMetazoa" id="PPAI005064-RA">
    <property type="protein sequence ID" value="PPAI005064-PA"/>
    <property type="gene ID" value="PPAI005064"/>
</dbReference>
<evidence type="ECO:0000313" key="6">
    <source>
        <dbReference type="Proteomes" id="UP000092462"/>
    </source>
</evidence>
<proteinExistence type="inferred from homology"/>
<dbReference type="VEuPathDB" id="VectorBase:PPAI005064"/>
<keyword evidence="6" id="KW-1185">Reference proteome</keyword>
<dbReference type="Proteomes" id="UP000092462">
    <property type="component" value="Unassembled WGS sequence"/>
</dbReference>
<evidence type="ECO:0000313" key="5">
    <source>
        <dbReference type="EnsemblMetazoa" id="PPAI005064-PA"/>
    </source>
</evidence>
<dbReference type="Pfam" id="PF09739">
    <property type="entry name" value="MCM_bind"/>
    <property type="match status" value="1"/>
</dbReference>
<comment type="subcellular location">
    <subcellularLocation>
        <location evidence="1">Nucleus</location>
    </subcellularLocation>
</comment>
<dbReference type="EMBL" id="AJVK01029744">
    <property type="status" value="NOT_ANNOTATED_CDS"/>
    <property type="molecule type" value="Genomic_DNA"/>
</dbReference>
<organism evidence="5 6">
    <name type="scientific">Phlebotomus papatasi</name>
    <name type="common">Sandfly</name>
    <dbReference type="NCBI Taxonomy" id="29031"/>
    <lineage>
        <taxon>Eukaryota</taxon>
        <taxon>Metazoa</taxon>
        <taxon>Ecdysozoa</taxon>
        <taxon>Arthropoda</taxon>
        <taxon>Hexapoda</taxon>
        <taxon>Insecta</taxon>
        <taxon>Pterygota</taxon>
        <taxon>Neoptera</taxon>
        <taxon>Endopterygota</taxon>
        <taxon>Diptera</taxon>
        <taxon>Nematocera</taxon>
        <taxon>Psychodoidea</taxon>
        <taxon>Psychodidae</taxon>
        <taxon>Phlebotomus</taxon>
        <taxon>Phlebotomus</taxon>
    </lineage>
</organism>
<dbReference type="GO" id="GO:0003682">
    <property type="term" value="F:chromatin binding"/>
    <property type="evidence" value="ECO:0007669"/>
    <property type="project" value="TreeGrafter"/>
</dbReference>